<evidence type="ECO:0000313" key="3">
    <source>
        <dbReference type="EMBL" id="RDD83454.1"/>
    </source>
</evidence>
<proteinExistence type="predicted"/>
<evidence type="ECO:0000313" key="4">
    <source>
        <dbReference type="Proteomes" id="UP000253782"/>
    </source>
</evidence>
<protein>
    <submittedName>
        <fullName evidence="3">Carbohydrate porin</fullName>
    </submittedName>
</protein>
<evidence type="ECO:0000256" key="1">
    <source>
        <dbReference type="SAM" id="MobiDB-lite"/>
    </source>
</evidence>
<gene>
    <name evidence="3" type="ORF">DVJ77_02415</name>
</gene>
<accession>A0A369URR6</accession>
<evidence type="ECO:0000256" key="2">
    <source>
        <dbReference type="SAM" id="SignalP"/>
    </source>
</evidence>
<keyword evidence="4" id="KW-1185">Reference proteome</keyword>
<organism evidence="3 4">
    <name type="scientific">Dyella tabacisoli</name>
    <dbReference type="NCBI Taxonomy" id="2282381"/>
    <lineage>
        <taxon>Bacteria</taxon>
        <taxon>Pseudomonadati</taxon>
        <taxon>Pseudomonadota</taxon>
        <taxon>Gammaproteobacteria</taxon>
        <taxon>Lysobacterales</taxon>
        <taxon>Rhodanobacteraceae</taxon>
        <taxon>Dyella</taxon>
    </lineage>
</organism>
<dbReference type="AlphaFoldDB" id="A0A369URR6"/>
<dbReference type="Proteomes" id="UP000253782">
    <property type="component" value="Unassembled WGS sequence"/>
</dbReference>
<dbReference type="EMBL" id="QQAH01000001">
    <property type="protein sequence ID" value="RDD83454.1"/>
    <property type="molecule type" value="Genomic_DNA"/>
</dbReference>
<dbReference type="SUPFAM" id="SSF56935">
    <property type="entry name" value="Porins"/>
    <property type="match status" value="1"/>
</dbReference>
<sequence>MLAVAIAAGLGVTSFAVQAQDAAPVHSKSHQKKASTQKVSTQATSRDAELEELKAQLSALQSKVAELEQRTDAQSDINVSTGQAVETVQKAQVVSDKKMGTIDKFVNNTKIGGTMFFDMTDVNHKEQVGTAGSIKKDGHGSTNGTGFDVKRFYLTIDHQFDDVWSANLTTDFNYQSTLSQTSLFVKKAYVQGKFDPLFAVRFGAADTPWIPYAEKWYGYRFLENTITDRSIDGGRGTAGTAPTGMGSFGNSSDWGIHALGATTGDNSINYQLSVVTGGGYKNPTRSKGVDVEGRFGYQPIEEMVLAIGGYQGKRAKDVQLGAPTRDATRGDALVAYRDKTFGVGVEYFTANNWDDVIKYTGGLPVPAVVKDKADGYSVFGDWTFMPQWALFARYDRVDYKYWSFAGAQSKLKDTYYNAGVSYDILKNLRLALAWKYDKLEGPNKAFQYKTNEVGFWGVLSY</sequence>
<reference evidence="3 4" key="1">
    <citation type="submission" date="2018-07" db="EMBL/GenBank/DDBJ databases">
        <title>Dyella tabacisoli L4-6T, whole genome shotgun sequence.</title>
        <authorList>
            <person name="Zhou X.-K."/>
            <person name="Li W.-J."/>
            <person name="Duan Y.-Q."/>
        </authorList>
    </citation>
    <scope>NUCLEOTIDE SEQUENCE [LARGE SCALE GENOMIC DNA]</scope>
    <source>
        <strain evidence="3 4">L4-6</strain>
    </source>
</reference>
<comment type="caution">
    <text evidence="3">The sequence shown here is derived from an EMBL/GenBank/DDBJ whole genome shotgun (WGS) entry which is preliminary data.</text>
</comment>
<keyword evidence="2" id="KW-0732">Signal</keyword>
<feature type="chain" id="PRO_5016900961" evidence="2">
    <location>
        <begin position="20"/>
        <end position="461"/>
    </location>
</feature>
<feature type="compositionally biased region" description="Polar residues" evidence="1">
    <location>
        <begin position="36"/>
        <end position="45"/>
    </location>
</feature>
<name>A0A369URR6_9GAMM</name>
<feature type="region of interest" description="Disordered" evidence="1">
    <location>
        <begin position="24"/>
        <end position="47"/>
    </location>
</feature>
<feature type="signal peptide" evidence="2">
    <location>
        <begin position="1"/>
        <end position="19"/>
    </location>
</feature>